<reference evidence="2" key="1">
    <citation type="submission" date="2017-01" db="EMBL/GenBank/DDBJ databases">
        <title>High-throughput sequencing uncovers low homogeneity in the biogeography of single-stranded DNA viruses.</title>
        <authorList>
            <person name="Pearson V.M."/>
            <person name="Rokyta D.R."/>
        </authorList>
    </citation>
    <scope>NUCLEOTIDE SEQUENCE</scope>
</reference>
<organism evidence="2">
    <name type="scientific">uncultured virus</name>
    <dbReference type="NCBI Taxonomy" id="340016"/>
    <lineage>
        <taxon>Viruses</taxon>
        <taxon>environmental samples</taxon>
    </lineage>
</organism>
<feature type="region of interest" description="Disordered" evidence="1">
    <location>
        <begin position="1"/>
        <end position="20"/>
    </location>
</feature>
<name>A0A2K9LRU9_9VIRU</name>
<proteinExistence type="predicted"/>
<evidence type="ECO:0000313" key="2">
    <source>
        <dbReference type="EMBL" id="AUM61619.1"/>
    </source>
</evidence>
<protein>
    <submittedName>
        <fullName evidence="2">Capsid</fullName>
    </submittedName>
</protein>
<evidence type="ECO:0000256" key="1">
    <source>
        <dbReference type="SAM" id="MobiDB-lite"/>
    </source>
</evidence>
<dbReference type="EMBL" id="KY487773">
    <property type="protein sequence ID" value="AUM61619.1"/>
    <property type="molecule type" value="Genomic_DNA"/>
</dbReference>
<gene>
    <name evidence="2" type="primary">Cap</name>
</gene>
<sequence length="318" mass="36146">MAYGRYRRSRRGGRRSNRRRAAARAKRMYKLFSLIHYPAIHRAKCWFPVAHNYSGGISTQAGVYLNIPVHANAPGHPLLGSSQRYMSQEFLDLSGVYRKVVVVSSKITLSVRWMGLAADGATWGEPELNKLVPLQVGIQQVNHLNTVHRGEPYTAIQQRVHNPDFPKNIKVLNNTHKNNTIVLTKTYSFRKRHPELSFNDMFDDKYCTLTGVRANTTDPDHLEDGVLIPFDAAYFNILFAPTDQWPANLGVSNLMRTPGFTLSSIIEYNCIFFDKQMGDRVDPSGIPCADLYDYTPVTVANMLEPLDHELDPRLYDDM</sequence>
<accession>A0A2K9LRU9</accession>